<keyword evidence="1" id="KW-0812">Transmembrane</keyword>
<reference evidence="2" key="1">
    <citation type="journal article" date="2021" name="PeerJ">
        <title>Extensive microbial diversity within the chicken gut microbiome revealed by metagenomics and culture.</title>
        <authorList>
            <person name="Gilroy R."/>
            <person name="Ravi A."/>
            <person name="Getino M."/>
            <person name="Pursley I."/>
            <person name="Horton D.L."/>
            <person name="Alikhan N.F."/>
            <person name="Baker D."/>
            <person name="Gharbi K."/>
            <person name="Hall N."/>
            <person name="Watson M."/>
            <person name="Adriaenssens E.M."/>
            <person name="Foster-Nyarko E."/>
            <person name="Jarju S."/>
            <person name="Secka A."/>
            <person name="Antonio M."/>
            <person name="Oren A."/>
            <person name="Chaudhuri R.R."/>
            <person name="La Ragione R."/>
            <person name="Hildebrand F."/>
            <person name="Pallen M.J."/>
        </authorList>
    </citation>
    <scope>NUCLEOTIDE SEQUENCE</scope>
    <source>
        <strain evidence="2">CHK179-7159</strain>
    </source>
</reference>
<dbReference type="Pfam" id="PF11335">
    <property type="entry name" value="DUF3137"/>
    <property type="match status" value="1"/>
</dbReference>
<feature type="transmembrane region" description="Helical" evidence="1">
    <location>
        <begin position="74"/>
        <end position="93"/>
    </location>
</feature>
<dbReference type="InterPro" id="IPR021484">
    <property type="entry name" value="DUF3137"/>
</dbReference>
<reference evidence="2" key="2">
    <citation type="submission" date="2021-04" db="EMBL/GenBank/DDBJ databases">
        <authorList>
            <person name="Gilroy R."/>
        </authorList>
    </citation>
    <scope>NUCLEOTIDE SEQUENCE</scope>
    <source>
        <strain evidence="2">CHK179-7159</strain>
    </source>
</reference>
<sequence>MVFAEQNISGVKLEKLRQDAVRKTKIQKRLFPVCLIVFIGGAAIKNLLTFRLLSDYMGEGSVAAGVAATVVGDLIFAAMLAGVVYVFYMLLVWQKAYDRFSFSFKNRYVLDTIRQLPGFSELRYNAQSGFTLQELTALNLLPAGITYYHATDELRGCLDGKRFRACNVSAGRKAPGRQSLPDIVFEGQIIGFEAFDDRKRSTSYIQVMDRGLLKDMKQKTAPFPIRTENEAFNARFAVFAEEERNAFYILTPQVMERISDFADMAEGEIYLVFSQYELYVACRQARSPFQVYIDIPVEQQTQNIRKDTDLLRQARAILSEPPQGREEMLWKGSMRFCLP</sequence>
<dbReference type="EMBL" id="DWYY01000115">
    <property type="protein sequence ID" value="HJA93542.1"/>
    <property type="molecule type" value="Genomic_DNA"/>
</dbReference>
<proteinExistence type="predicted"/>
<gene>
    <name evidence="2" type="ORF">H9717_10590</name>
</gene>
<accession>A0A9D2I777</accession>
<evidence type="ECO:0000256" key="1">
    <source>
        <dbReference type="SAM" id="Phobius"/>
    </source>
</evidence>
<comment type="caution">
    <text evidence="2">The sequence shown here is derived from an EMBL/GenBank/DDBJ whole genome shotgun (WGS) entry which is preliminary data.</text>
</comment>
<feature type="transmembrane region" description="Helical" evidence="1">
    <location>
        <begin position="30"/>
        <end position="54"/>
    </location>
</feature>
<organism evidence="2 3">
    <name type="scientific">Candidatus Eisenbergiella merdipullorum</name>
    <dbReference type="NCBI Taxonomy" id="2838553"/>
    <lineage>
        <taxon>Bacteria</taxon>
        <taxon>Bacillati</taxon>
        <taxon>Bacillota</taxon>
        <taxon>Clostridia</taxon>
        <taxon>Lachnospirales</taxon>
        <taxon>Lachnospiraceae</taxon>
        <taxon>Eisenbergiella</taxon>
    </lineage>
</organism>
<evidence type="ECO:0000313" key="2">
    <source>
        <dbReference type="EMBL" id="HJA93542.1"/>
    </source>
</evidence>
<keyword evidence="1" id="KW-0472">Membrane</keyword>
<keyword evidence="1" id="KW-1133">Transmembrane helix</keyword>
<dbReference type="Proteomes" id="UP000886858">
    <property type="component" value="Unassembled WGS sequence"/>
</dbReference>
<protein>
    <submittedName>
        <fullName evidence="2">DUF3137 domain-containing protein</fullName>
    </submittedName>
</protein>
<name>A0A9D2I777_9FIRM</name>
<dbReference type="AlphaFoldDB" id="A0A9D2I777"/>
<evidence type="ECO:0000313" key="3">
    <source>
        <dbReference type="Proteomes" id="UP000886858"/>
    </source>
</evidence>